<sequence length="76" mass="7761">MAALSNTIGWFSAGDSGATITSRPNTSPRAATAVTSQFSGPQTAVRASVRAARERPSQSASKSSTGVPAASYDNTW</sequence>
<accession>A0ABN2FYR0</accession>
<feature type="region of interest" description="Disordered" evidence="1">
    <location>
        <begin position="1"/>
        <end position="76"/>
    </location>
</feature>
<evidence type="ECO:0000256" key="1">
    <source>
        <dbReference type="SAM" id="MobiDB-lite"/>
    </source>
</evidence>
<organism evidence="2 3">
    <name type="scientific">Fodinicola feengrottensis</name>
    <dbReference type="NCBI Taxonomy" id="435914"/>
    <lineage>
        <taxon>Bacteria</taxon>
        <taxon>Bacillati</taxon>
        <taxon>Actinomycetota</taxon>
        <taxon>Actinomycetes</taxon>
        <taxon>Mycobacteriales</taxon>
        <taxon>Fodinicola</taxon>
    </lineage>
</organism>
<comment type="caution">
    <text evidence="2">The sequence shown here is derived from an EMBL/GenBank/DDBJ whole genome shotgun (WGS) entry which is preliminary data.</text>
</comment>
<dbReference type="RefSeq" id="WP_344307346.1">
    <property type="nucleotide sequence ID" value="NZ_BAAANY010000002.1"/>
</dbReference>
<gene>
    <name evidence="2" type="ORF">GCM10009765_08970</name>
</gene>
<evidence type="ECO:0000313" key="3">
    <source>
        <dbReference type="Proteomes" id="UP001500618"/>
    </source>
</evidence>
<name>A0ABN2FYR0_9ACTN</name>
<proteinExistence type="predicted"/>
<reference evidence="2 3" key="1">
    <citation type="journal article" date="2019" name="Int. J. Syst. Evol. Microbiol.">
        <title>The Global Catalogue of Microorganisms (GCM) 10K type strain sequencing project: providing services to taxonomists for standard genome sequencing and annotation.</title>
        <authorList>
            <consortium name="The Broad Institute Genomics Platform"/>
            <consortium name="The Broad Institute Genome Sequencing Center for Infectious Disease"/>
            <person name="Wu L."/>
            <person name="Ma J."/>
        </authorList>
    </citation>
    <scope>NUCLEOTIDE SEQUENCE [LARGE SCALE GENOMIC DNA]</scope>
    <source>
        <strain evidence="2 3">JCM 14718</strain>
    </source>
</reference>
<keyword evidence="3" id="KW-1185">Reference proteome</keyword>
<feature type="compositionally biased region" description="Polar residues" evidence="1">
    <location>
        <begin position="57"/>
        <end position="76"/>
    </location>
</feature>
<protein>
    <submittedName>
        <fullName evidence="2">Uncharacterized protein</fullName>
    </submittedName>
</protein>
<dbReference type="EMBL" id="BAAANY010000002">
    <property type="protein sequence ID" value="GAA1661639.1"/>
    <property type="molecule type" value="Genomic_DNA"/>
</dbReference>
<evidence type="ECO:0000313" key="2">
    <source>
        <dbReference type="EMBL" id="GAA1661639.1"/>
    </source>
</evidence>
<dbReference type="Proteomes" id="UP001500618">
    <property type="component" value="Unassembled WGS sequence"/>
</dbReference>
<feature type="compositionally biased region" description="Polar residues" evidence="1">
    <location>
        <begin position="18"/>
        <end position="42"/>
    </location>
</feature>